<evidence type="ECO:0000313" key="11">
    <source>
        <dbReference type="EMBL" id="PCJ23780.1"/>
    </source>
</evidence>
<feature type="domain" description="Type II secretion system protein GspF" evidence="10">
    <location>
        <begin position="92"/>
        <end position="215"/>
    </location>
</feature>
<dbReference type="InterPro" id="IPR018076">
    <property type="entry name" value="T2SS_GspF_dom"/>
</dbReference>
<dbReference type="GO" id="GO:0015628">
    <property type="term" value="P:protein secretion by the type II secretion system"/>
    <property type="evidence" value="ECO:0007669"/>
    <property type="project" value="TreeGrafter"/>
</dbReference>
<comment type="subcellular location">
    <subcellularLocation>
        <location evidence="1">Cell inner membrane</location>
        <topology evidence="1">Multi-pass membrane protein</topology>
    </subcellularLocation>
</comment>
<evidence type="ECO:0000256" key="6">
    <source>
        <dbReference type="ARBA" id="ARBA00022989"/>
    </source>
</evidence>
<name>A0A2A5AXB5_9GAMM</name>
<keyword evidence="3" id="KW-1003">Cell membrane</keyword>
<keyword evidence="6 9" id="KW-1133">Transmembrane helix</keyword>
<keyword evidence="7 9" id="KW-0472">Membrane</keyword>
<evidence type="ECO:0000313" key="12">
    <source>
        <dbReference type="Proteomes" id="UP000218327"/>
    </source>
</evidence>
<gene>
    <name evidence="11" type="ORF">COA96_10995</name>
</gene>
<comment type="similarity">
    <text evidence="2">Belongs to the GSP F family.</text>
</comment>
<proteinExistence type="inferred from homology"/>
<feature type="transmembrane region" description="Helical" evidence="9">
    <location>
        <begin position="245"/>
        <end position="266"/>
    </location>
</feature>
<organism evidence="11 12">
    <name type="scientific">SAR86 cluster bacterium</name>
    <dbReference type="NCBI Taxonomy" id="2030880"/>
    <lineage>
        <taxon>Bacteria</taxon>
        <taxon>Pseudomonadati</taxon>
        <taxon>Pseudomonadota</taxon>
        <taxon>Gammaproteobacteria</taxon>
        <taxon>SAR86 cluster</taxon>
    </lineage>
</organism>
<dbReference type="GO" id="GO:0005886">
    <property type="term" value="C:plasma membrane"/>
    <property type="evidence" value="ECO:0007669"/>
    <property type="project" value="UniProtKB-SubCell"/>
</dbReference>
<feature type="transmembrane region" description="Helical" evidence="9">
    <location>
        <begin position="194"/>
        <end position="217"/>
    </location>
</feature>
<keyword evidence="4" id="KW-0997">Cell inner membrane</keyword>
<dbReference type="PANTHER" id="PTHR30012:SF4">
    <property type="entry name" value="MSHA BIOGENESIS PROTEIN MSHG"/>
    <property type="match status" value="1"/>
</dbReference>
<evidence type="ECO:0000256" key="8">
    <source>
        <dbReference type="SAM" id="MobiDB-lite"/>
    </source>
</evidence>
<dbReference type="FunFam" id="1.20.81.30:FF:000001">
    <property type="entry name" value="Type II secretion system protein F"/>
    <property type="match status" value="2"/>
</dbReference>
<dbReference type="Proteomes" id="UP000218327">
    <property type="component" value="Unassembled WGS sequence"/>
</dbReference>
<evidence type="ECO:0000256" key="5">
    <source>
        <dbReference type="ARBA" id="ARBA00022692"/>
    </source>
</evidence>
<dbReference type="EMBL" id="NVVJ01000034">
    <property type="protein sequence ID" value="PCJ23780.1"/>
    <property type="molecule type" value="Genomic_DNA"/>
</dbReference>
<reference evidence="12" key="1">
    <citation type="submission" date="2017-08" db="EMBL/GenBank/DDBJ databases">
        <title>A dynamic microbial community with high functional redundancy inhabits the cold, oxic subseafloor aquifer.</title>
        <authorList>
            <person name="Tully B.J."/>
            <person name="Wheat C.G."/>
            <person name="Glazer B.T."/>
            <person name="Huber J.A."/>
        </authorList>
    </citation>
    <scope>NUCLEOTIDE SEQUENCE [LARGE SCALE GENOMIC DNA]</scope>
</reference>
<dbReference type="InterPro" id="IPR042094">
    <property type="entry name" value="T2SS_GspF_sf"/>
</dbReference>
<evidence type="ECO:0000256" key="1">
    <source>
        <dbReference type="ARBA" id="ARBA00004429"/>
    </source>
</evidence>
<feature type="transmembrane region" description="Helical" evidence="9">
    <location>
        <begin position="398"/>
        <end position="419"/>
    </location>
</feature>
<dbReference type="Gene3D" id="1.20.81.30">
    <property type="entry name" value="Type II secretion system (T2SS), domain F"/>
    <property type="match status" value="2"/>
</dbReference>
<comment type="caution">
    <text evidence="11">The sequence shown here is derived from an EMBL/GenBank/DDBJ whole genome shotgun (WGS) entry which is preliminary data.</text>
</comment>
<dbReference type="InterPro" id="IPR003004">
    <property type="entry name" value="GspF/PilC"/>
</dbReference>
<evidence type="ECO:0000256" key="4">
    <source>
        <dbReference type="ARBA" id="ARBA00022519"/>
    </source>
</evidence>
<evidence type="ECO:0000256" key="3">
    <source>
        <dbReference type="ARBA" id="ARBA00022475"/>
    </source>
</evidence>
<accession>A0A2A5AXB5</accession>
<feature type="domain" description="Type II secretion system protein GspF" evidence="10">
    <location>
        <begin position="295"/>
        <end position="417"/>
    </location>
</feature>
<evidence type="ECO:0000256" key="2">
    <source>
        <dbReference type="ARBA" id="ARBA00005745"/>
    </source>
</evidence>
<protein>
    <submittedName>
        <fullName evidence="11">MSHA biogenesis protein MshG</fullName>
    </submittedName>
</protein>
<feature type="region of interest" description="Disordered" evidence="8">
    <location>
        <begin position="44"/>
        <end position="67"/>
    </location>
</feature>
<evidence type="ECO:0000259" key="10">
    <source>
        <dbReference type="Pfam" id="PF00482"/>
    </source>
</evidence>
<dbReference type="Pfam" id="PF00482">
    <property type="entry name" value="T2SSF"/>
    <property type="match status" value="2"/>
</dbReference>
<dbReference type="PANTHER" id="PTHR30012">
    <property type="entry name" value="GENERAL SECRETION PATHWAY PROTEIN"/>
    <property type="match status" value="1"/>
</dbReference>
<sequence length="426" mass="46601">MPNFHYSGRDNSGALVSGNIDAGTADDVAAQLFGDRVTPIEINEIGSSKKSNKPTKSSSNSGAGTTSDITTMESIGAFFGGSKVEVDDLIMFSRQMFSLTKAGLPLDRAIKGLEASLDNPSFRKILRDVISSLENGMTLATALGRHPKVFTRLYLSLIHVGENTGQLDMAFKEVGKYLELEKNTKKQVKSATRYPMFVLGAITIALGIITTFVIPVFSETFARLGADLPWQTVVLMETSNFVLKYWPLLIGAIAALVFGFFSYLGTEKGRHNWDRRKLKFPLAGTVFERVALGRFARTFSMVMRAGVPIVQGLNVVAGAVGNAYISRKIYQMREGIERGESLHRTASNTRMFSPLVLQMIAVGEETGTVDDLLSEVADFYDAEVEYDLKRLGDAIEPILITFIAGLVLILALGVFLPIWDLNTAVQ</sequence>
<dbReference type="AlphaFoldDB" id="A0A2A5AXB5"/>
<evidence type="ECO:0000256" key="7">
    <source>
        <dbReference type="ARBA" id="ARBA00023136"/>
    </source>
</evidence>
<dbReference type="PRINTS" id="PR00812">
    <property type="entry name" value="BCTERIALGSPF"/>
</dbReference>
<evidence type="ECO:0000256" key="9">
    <source>
        <dbReference type="SAM" id="Phobius"/>
    </source>
</evidence>
<keyword evidence="5 9" id="KW-0812">Transmembrane</keyword>